<gene>
    <name evidence="3" type="ORF">LuPra_02983</name>
</gene>
<keyword evidence="1" id="KW-0732">Signal</keyword>
<evidence type="ECO:0000259" key="2">
    <source>
        <dbReference type="Pfam" id="PF11412"/>
    </source>
</evidence>
<dbReference type="Gene3D" id="2.60.40.1250">
    <property type="entry name" value="Thiol:disulfide interchange protein DsbD, N-terminal domain"/>
    <property type="match status" value="1"/>
</dbReference>
<organism evidence="3 4">
    <name type="scientific">Luteitalea pratensis</name>
    <dbReference type="NCBI Taxonomy" id="1855912"/>
    <lineage>
        <taxon>Bacteria</taxon>
        <taxon>Pseudomonadati</taxon>
        <taxon>Acidobacteriota</taxon>
        <taxon>Vicinamibacteria</taxon>
        <taxon>Vicinamibacterales</taxon>
        <taxon>Vicinamibacteraceae</taxon>
        <taxon>Luteitalea</taxon>
    </lineage>
</organism>
<dbReference type="RefSeq" id="WP_157899209.1">
    <property type="nucleotide sequence ID" value="NZ_CP015136.1"/>
</dbReference>
<dbReference type="STRING" id="1855912.LuPra_02983"/>
<dbReference type="InterPro" id="IPR028250">
    <property type="entry name" value="DsbDN"/>
</dbReference>
<sequence precursor="true">MTRAILTLLVLTASAAAGQAQPKMPTFLSAAALEPTLVTPHLDARAVSTVRVGVDGTATLVVLVTPKPRMHVYAADVDGYVPFTLTTHPQPGMRVGKVAYPSSELYVFPPTGESSRAYMKPFKVTVPLTFAAEARAGAQGSTSRVPGVVSLRYQACDDAVCYRPTTGSFVFEIIR</sequence>
<dbReference type="Pfam" id="PF11412">
    <property type="entry name" value="DsbD_N"/>
    <property type="match status" value="1"/>
</dbReference>
<protein>
    <submittedName>
        <fullName evidence="3">Disulfide bond corrector protein DsbC</fullName>
    </submittedName>
</protein>
<feature type="signal peptide" evidence="1">
    <location>
        <begin position="1"/>
        <end position="19"/>
    </location>
</feature>
<accession>A0A143PPL4</accession>
<keyword evidence="4" id="KW-1185">Reference proteome</keyword>
<proteinExistence type="predicted"/>
<dbReference type="KEGG" id="abac:LuPra_02983"/>
<dbReference type="Proteomes" id="UP000076079">
    <property type="component" value="Chromosome"/>
</dbReference>
<evidence type="ECO:0000256" key="1">
    <source>
        <dbReference type="SAM" id="SignalP"/>
    </source>
</evidence>
<feature type="chain" id="PRO_5007511782" evidence="1">
    <location>
        <begin position="20"/>
        <end position="175"/>
    </location>
</feature>
<dbReference type="InterPro" id="IPR036929">
    <property type="entry name" value="DsbDN_sf"/>
</dbReference>
<reference evidence="4" key="2">
    <citation type="submission" date="2016-04" db="EMBL/GenBank/DDBJ databases">
        <title>First Complete Genome Sequence of a Subdivision 6 Acidobacterium.</title>
        <authorList>
            <person name="Huang S."/>
            <person name="Vieira S."/>
            <person name="Bunk B."/>
            <person name="Riedel T."/>
            <person name="Sproeer C."/>
            <person name="Overmann J."/>
        </authorList>
    </citation>
    <scope>NUCLEOTIDE SEQUENCE [LARGE SCALE GENOMIC DNA]</scope>
    <source>
        <strain evidence="4">DSM 100886 HEG_-6_39</strain>
    </source>
</reference>
<name>A0A143PPL4_LUTPR</name>
<dbReference type="OrthoDB" id="121090at2"/>
<feature type="domain" description="Thiol:disulfide interchange protein DsbD N-terminal" evidence="2">
    <location>
        <begin position="48"/>
        <end position="169"/>
    </location>
</feature>
<reference evidence="3 4" key="1">
    <citation type="journal article" date="2016" name="Genome Announc.">
        <title>First Complete Genome Sequence of a Subdivision 6 Acidobacterium Strain.</title>
        <authorList>
            <person name="Huang S."/>
            <person name="Vieira S."/>
            <person name="Bunk B."/>
            <person name="Riedel T."/>
            <person name="Sproer C."/>
            <person name="Overmann J."/>
        </authorList>
    </citation>
    <scope>NUCLEOTIDE SEQUENCE [LARGE SCALE GENOMIC DNA]</scope>
    <source>
        <strain evidence="4">DSM 100886 HEG_-6_39</strain>
    </source>
</reference>
<evidence type="ECO:0000313" key="3">
    <source>
        <dbReference type="EMBL" id="AMY09759.1"/>
    </source>
</evidence>
<dbReference type="EMBL" id="CP015136">
    <property type="protein sequence ID" value="AMY09759.1"/>
    <property type="molecule type" value="Genomic_DNA"/>
</dbReference>
<dbReference type="AlphaFoldDB" id="A0A143PPL4"/>
<evidence type="ECO:0000313" key="4">
    <source>
        <dbReference type="Proteomes" id="UP000076079"/>
    </source>
</evidence>